<dbReference type="Gene3D" id="3.40.630.190">
    <property type="entry name" value="LCP protein"/>
    <property type="match status" value="1"/>
</dbReference>
<keyword evidence="5" id="KW-1185">Reference proteome</keyword>
<dbReference type="NCBIfam" id="TIGR00350">
    <property type="entry name" value="lytR_cpsA_psr"/>
    <property type="match status" value="1"/>
</dbReference>
<feature type="region of interest" description="Disordered" evidence="2">
    <location>
        <begin position="305"/>
        <end position="332"/>
    </location>
</feature>
<proteinExistence type="inferred from homology"/>
<dbReference type="Pfam" id="PF03816">
    <property type="entry name" value="LytR_cpsA_psr"/>
    <property type="match status" value="1"/>
</dbReference>
<evidence type="ECO:0000313" key="4">
    <source>
        <dbReference type="EMBL" id="VFB16479.1"/>
    </source>
</evidence>
<dbReference type="InterPro" id="IPR004474">
    <property type="entry name" value="LytR_CpsA_psr"/>
</dbReference>
<dbReference type="InterPro" id="IPR050922">
    <property type="entry name" value="LytR/CpsA/Psr_CW_biosynth"/>
</dbReference>
<comment type="caution">
    <text evidence="4">The sequence shown here is derived from an EMBL/GenBank/DDBJ whole genome shotgun (WGS) entry which is preliminary data.</text>
</comment>
<dbReference type="Proteomes" id="UP000377798">
    <property type="component" value="Unassembled WGS sequence"/>
</dbReference>
<gene>
    <name evidence="4" type="primary">yvhJ_2</name>
    <name evidence="4" type="ORF">NCTC13150_01028</name>
</gene>
<dbReference type="AlphaFoldDB" id="A0A8H2M4W1"/>
<evidence type="ECO:0000259" key="3">
    <source>
        <dbReference type="Pfam" id="PF03816"/>
    </source>
</evidence>
<sequence length="332" mass="37889">MKILYRIFIALTILLLLAGLILGNLLKPQSSKQAQVRSNQSQQTDVKDLPRINAFKGDRPLHILILGVDETATNEYTAEEYGSRSDTIMVFSIDPVKKTVQLLSVPRDTYVNIPGYAKTKINHAWSHGGYPLVEKTVEDFLGIKIDYHAIVRYNAVKELTQAAGGVEVYLPVDYKYTDTLVKPALRINFTKGYHMVAGEKAVDFLRIRKAYADQDIGRINQQQKFLMALFQKMKNKSIIFKLPQLIDIANENIESDLSYGQIVDLAYFGLSLDKENIHMATLEGQEKMIDDISYWFVEKESARRQMQLEDQKQENEESQTDQGQNQESEKSN</sequence>
<reference evidence="4 5" key="1">
    <citation type="submission" date="2019-02" db="EMBL/GenBank/DDBJ databases">
        <authorList>
            <consortium name="Pathogen Informatics"/>
        </authorList>
    </citation>
    <scope>NUCLEOTIDE SEQUENCE [LARGE SCALE GENOMIC DNA]</scope>
    <source>
        <strain evidence="4 5">3012STDY7089603</strain>
    </source>
</reference>
<accession>A0A8H2M4W1</accession>
<dbReference type="PANTHER" id="PTHR33392:SF6">
    <property type="entry name" value="POLYISOPRENYL-TEICHOIC ACID--PEPTIDOGLYCAN TEICHOIC ACID TRANSFERASE TAGU"/>
    <property type="match status" value="1"/>
</dbReference>
<name>A0A8H2M4W1_9FIRM</name>
<dbReference type="PANTHER" id="PTHR33392">
    <property type="entry name" value="POLYISOPRENYL-TEICHOIC ACID--PEPTIDOGLYCAN TEICHOIC ACID TRANSFERASE TAGU"/>
    <property type="match status" value="1"/>
</dbReference>
<dbReference type="RefSeq" id="WP_131749091.1">
    <property type="nucleotide sequence ID" value="NZ_CAACYI010000001.1"/>
</dbReference>
<feature type="compositionally biased region" description="Basic and acidic residues" evidence="2">
    <location>
        <begin position="305"/>
        <end position="315"/>
    </location>
</feature>
<evidence type="ECO:0000256" key="1">
    <source>
        <dbReference type="ARBA" id="ARBA00006068"/>
    </source>
</evidence>
<comment type="similarity">
    <text evidence="1">Belongs to the LytR/CpsA/Psr (LCP) family.</text>
</comment>
<organism evidence="4 5">
    <name type="scientific">Urinicoccus massiliensis</name>
    <dbReference type="NCBI Taxonomy" id="1723382"/>
    <lineage>
        <taxon>Bacteria</taxon>
        <taxon>Bacillati</taxon>
        <taxon>Bacillota</taxon>
        <taxon>Tissierellia</taxon>
        <taxon>Tissierellales</taxon>
        <taxon>Peptoniphilaceae</taxon>
        <taxon>Urinicoccus</taxon>
    </lineage>
</organism>
<evidence type="ECO:0000256" key="2">
    <source>
        <dbReference type="SAM" id="MobiDB-lite"/>
    </source>
</evidence>
<evidence type="ECO:0000313" key="5">
    <source>
        <dbReference type="Proteomes" id="UP000377798"/>
    </source>
</evidence>
<protein>
    <submittedName>
        <fullName evidence="4">Transcriptional regulator yvhJ</fullName>
    </submittedName>
</protein>
<dbReference type="EMBL" id="CAACYI010000001">
    <property type="protein sequence ID" value="VFB16479.1"/>
    <property type="molecule type" value="Genomic_DNA"/>
</dbReference>
<feature type="domain" description="Cell envelope-related transcriptional attenuator" evidence="3">
    <location>
        <begin position="84"/>
        <end position="234"/>
    </location>
</feature>